<evidence type="ECO:0000313" key="2">
    <source>
        <dbReference type="Proteomes" id="UP000485058"/>
    </source>
</evidence>
<name>A0A699YJ13_HAELA</name>
<keyword evidence="2" id="KW-1185">Reference proteome</keyword>
<proteinExistence type="predicted"/>
<dbReference type="EMBL" id="BLLF01000068">
    <property type="protein sequence ID" value="GFH06996.1"/>
    <property type="molecule type" value="Genomic_DNA"/>
</dbReference>
<reference evidence="1 2" key="1">
    <citation type="submission" date="2020-02" db="EMBL/GenBank/DDBJ databases">
        <title>Draft genome sequence of Haematococcus lacustris strain NIES-144.</title>
        <authorList>
            <person name="Morimoto D."/>
            <person name="Nakagawa S."/>
            <person name="Yoshida T."/>
            <person name="Sawayama S."/>
        </authorList>
    </citation>
    <scope>NUCLEOTIDE SEQUENCE [LARGE SCALE GENOMIC DNA]</scope>
    <source>
        <strain evidence="1 2">NIES-144</strain>
    </source>
</reference>
<gene>
    <name evidence="1" type="ORF">HaLaN_01727</name>
</gene>
<accession>A0A699YJ13</accession>
<feature type="non-terminal residue" evidence="1">
    <location>
        <position position="1"/>
    </location>
</feature>
<protein>
    <submittedName>
        <fullName evidence="1">Uncharacterized protein</fullName>
    </submittedName>
</protein>
<feature type="non-terminal residue" evidence="1">
    <location>
        <position position="13"/>
    </location>
</feature>
<evidence type="ECO:0000313" key="1">
    <source>
        <dbReference type="EMBL" id="GFH06996.1"/>
    </source>
</evidence>
<dbReference type="Proteomes" id="UP000485058">
    <property type="component" value="Unassembled WGS sequence"/>
</dbReference>
<comment type="caution">
    <text evidence="1">The sequence shown here is derived from an EMBL/GenBank/DDBJ whole genome shotgun (WGS) entry which is preliminary data.</text>
</comment>
<organism evidence="1 2">
    <name type="scientific">Haematococcus lacustris</name>
    <name type="common">Green alga</name>
    <name type="synonym">Haematococcus pluvialis</name>
    <dbReference type="NCBI Taxonomy" id="44745"/>
    <lineage>
        <taxon>Eukaryota</taxon>
        <taxon>Viridiplantae</taxon>
        <taxon>Chlorophyta</taxon>
        <taxon>core chlorophytes</taxon>
        <taxon>Chlorophyceae</taxon>
        <taxon>CS clade</taxon>
        <taxon>Chlamydomonadales</taxon>
        <taxon>Haematococcaceae</taxon>
        <taxon>Haematococcus</taxon>
    </lineage>
</organism>
<sequence>MRLVLMPHRHCTP</sequence>